<dbReference type="GO" id="GO:0016740">
    <property type="term" value="F:transferase activity"/>
    <property type="evidence" value="ECO:0007669"/>
    <property type="project" value="UniProtKB-KW"/>
</dbReference>
<evidence type="ECO:0000256" key="1">
    <source>
        <dbReference type="SAM" id="MobiDB-lite"/>
    </source>
</evidence>
<organism evidence="3 4">
    <name type="scientific">Nakamurella aerolata</name>
    <dbReference type="NCBI Taxonomy" id="1656892"/>
    <lineage>
        <taxon>Bacteria</taxon>
        <taxon>Bacillati</taxon>
        <taxon>Actinomycetota</taxon>
        <taxon>Actinomycetes</taxon>
        <taxon>Nakamurellales</taxon>
        <taxon>Nakamurellaceae</taxon>
        <taxon>Nakamurella</taxon>
    </lineage>
</organism>
<dbReference type="InterPro" id="IPR001173">
    <property type="entry name" value="Glyco_trans_2-like"/>
</dbReference>
<evidence type="ECO:0000259" key="2">
    <source>
        <dbReference type="Pfam" id="PF00535"/>
    </source>
</evidence>
<proteinExistence type="predicted"/>
<sequence length="558" mass="61088">MTDTVPTTDAAPTADTGQPSAERRSGADPAAAGGPLFSVLVPVYRTRSDHLREMVDSVVAQTEPSWELLLVDDGSDDARLTADLAAAAAADQRIKVNALERNSGIIAATAAGLAQARGEFVCLLDHDDVLAPQALEWVRAAVEQHPAADVLYTDEDQLHDGGVLTAAFRKPDFSAERLRGQMYLGHLVSYRRSLLDELGGFRPGYDGSQDYDLALRATERAREVVHIPEIAYHWRIYTGSVSHREDNAAVFDAARRALTDHLRRVGIDGEVEQVHEVGVYRVRRRLAEQPLISIVIPTRGSRGFVRGAERVLVTDAVRSIVERSTYQNYEIVLVADTATPPAVLDDVAELAGDRLTVVPFDGPFNFSAKINLGVWQARGDQLLLLNDDVEVITPDWLETMVALSAGDVGMVGAKLLYEDGTVQHHGHLYERGDVTHVAPGVPRDWPGPFADLLVDRDVSGVTAACALLRREVFDAVGGMSLELPVNFNDVDLSLKITGAGYRIVQTPFAELYHFESKSRERSVAAPEVHALRARWDHQLLVDPHWRHDPELARAAVTG</sequence>
<feature type="region of interest" description="Disordered" evidence="1">
    <location>
        <begin position="1"/>
        <end position="30"/>
    </location>
</feature>
<feature type="domain" description="Glycosyltransferase 2-like" evidence="2">
    <location>
        <begin position="294"/>
        <end position="476"/>
    </location>
</feature>
<dbReference type="EMBL" id="JABEND010000005">
    <property type="protein sequence ID" value="NNG36283.1"/>
    <property type="molecule type" value="Genomic_DNA"/>
</dbReference>
<dbReference type="InterPro" id="IPR029044">
    <property type="entry name" value="Nucleotide-diphossugar_trans"/>
</dbReference>
<feature type="domain" description="Glycosyltransferase 2-like" evidence="2">
    <location>
        <begin position="38"/>
        <end position="152"/>
    </location>
</feature>
<dbReference type="Proteomes" id="UP000562984">
    <property type="component" value="Unassembled WGS sequence"/>
</dbReference>
<dbReference type="Pfam" id="PF00535">
    <property type="entry name" value="Glycos_transf_2"/>
    <property type="match status" value="2"/>
</dbReference>
<reference evidence="3 4" key="1">
    <citation type="submission" date="2020-05" db="EMBL/GenBank/DDBJ databases">
        <title>Nakamurella sp. DB0629 isolated from air conditioner.</title>
        <authorList>
            <person name="Kim D.H."/>
            <person name="Kim D.-U."/>
        </authorList>
    </citation>
    <scope>NUCLEOTIDE SEQUENCE [LARGE SCALE GENOMIC DNA]</scope>
    <source>
        <strain evidence="3 4">DB0629</strain>
    </source>
</reference>
<gene>
    <name evidence="3" type="ORF">HKD39_11265</name>
</gene>
<protein>
    <submittedName>
        <fullName evidence="3">Glycosyltransferase</fullName>
    </submittedName>
</protein>
<dbReference type="PANTHER" id="PTHR43179:SF7">
    <property type="entry name" value="RHAMNOSYLTRANSFERASE WBBL"/>
    <property type="match status" value="1"/>
</dbReference>
<dbReference type="Gene3D" id="3.90.550.10">
    <property type="entry name" value="Spore Coat Polysaccharide Biosynthesis Protein SpsA, Chain A"/>
    <property type="match status" value="2"/>
</dbReference>
<keyword evidence="4" id="KW-1185">Reference proteome</keyword>
<feature type="compositionally biased region" description="Low complexity" evidence="1">
    <location>
        <begin position="1"/>
        <end position="16"/>
    </location>
</feature>
<accession>A0A849A9L3</accession>
<dbReference type="SUPFAM" id="SSF53448">
    <property type="entry name" value="Nucleotide-diphospho-sugar transferases"/>
    <property type="match status" value="2"/>
</dbReference>
<dbReference type="AlphaFoldDB" id="A0A849A9L3"/>
<evidence type="ECO:0000313" key="3">
    <source>
        <dbReference type="EMBL" id="NNG36283.1"/>
    </source>
</evidence>
<keyword evidence="3" id="KW-0808">Transferase</keyword>
<name>A0A849A9L3_9ACTN</name>
<dbReference type="PANTHER" id="PTHR43179">
    <property type="entry name" value="RHAMNOSYLTRANSFERASE WBBL"/>
    <property type="match status" value="1"/>
</dbReference>
<evidence type="ECO:0000313" key="4">
    <source>
        <dbReference type="Proteomes" id="UP000562984"/>
    </source>
</evidence>
<dbReference type="RefSeq" id="WP_171199944.1">
    <property type="nucleotide sequence ID" value="NZ_JABEND010000005.1"/>
</dbReference>
<comment type="caution">
    <text evidence="3">The sequence shown here is derived from an EMBL/GenBank/DDBJ whole genome shotgun (WGS) entry which is preliminary data.</text>
</comment>